<reference evidence="2" key="1">
    <citation type="submission" date="2015-09" db="EMBL/GenBank/DDBJ databases">
        <authorList>
            <person name="Rodrigo-Torres L."/>
            <person name="Arahal D.R."/>
        </authorList>
    </citation>
    <scope>NUCLEOTIDE SEQUENCE [LARGE SCALE GENOMIC DNA]</scope>
    <source>
        <strain evidence="2">CECT 5091</strain>
    </source>
</reference>
<keyword evidence="2" id="KW-1185">Reference proteome</keyword>
<dbReference type="EMBL" id="CYUD01000006">
    <property type="protein sequence ID" value="CUK00821.1"/>
    <property type="molecule type" value="Genomic_DNA"/>
</dbReference>
<evidence type="ECO:0000313" key="2">
    <source>
        <dbReference type="Proteomes" id="UP000051260"/>
    </source>
</evidence>
<dbReference type="STRING" id="1715692.RUE5091_02175"/>
<protein>
    <recommendedName>
        <fullName evidence="3">ABM domain-containing protein</fullName>
    </recommendedName>
</protein>
<dbReference type="OrthoDB" id="7726846at2"/>
<sequence>MATHVLWQADVADFDAWLKVFREDTPMRKAAGIRDLHVWRDPDQSDHAIAMFEVTNLEKARAFFGSEELAMHHERGGIAHITIKLLEPV</sequence>
<evidence type="ECO:0000313" key="1">
    <source>
        <dbReference type="EMBL" id="CUK00821.1"/>
    </source>
</evidence>
<name>A0A0N7M9L2_9RHOB</name>
<gene>
    <name evidence="1" type="ORF">RUE5091_02175</name>
</gene>
<dbReference type="InterPro" id="IPR011008">
    <property type="entry name" value="Dimeric_a/b-barrel"/>
</dbReference>
<dbReference type="Proteomes" id="UP000051260">
    <property type="component" value="Unassembled WGS sequence"/>
</dbReference>
<evidence type="ECO:0008006" key="3">
    <source>
        <dbReference type="Google" id="ProtNLM"/>
    </source>
</evidence>
<dbReference type="SUPFAM" id="SSF54909">
    <property type="entry name" value="Dimeric alpha+beta barrel"/>
    <property type="match status" value="1"/>
</dbReference>
<dbReference type="RefSeq" id="WP_058281900.1">
    <property type="nucleotide sequence ID" value="NZ_CYUD01000006.1"/>
</dbReference>
<dbReference type="AlphaFoldDB" id="A0A0N7M9L2"/>
<organism evidence="1 2">
    <name type="scientific">Ruegeria denitrificans</name>
    <dbReference type="NCBI Taxonomy" id="1715692"/>
    <lineage>
        <taxon>Bacteria</taxon>
        <taxon>Pseudomonadati</taxon>
        <taxon>Pseudomonadota</taxon>
        <taxon>Alphaproteobacteria</taxon>
        <taxon>Rhodobacterales</taxon>
        <taxon>Roseobacteraceae</taxon>
        <taxon>Ruegeria</taxon>
    </lineage>
</organism>
<proteinExistence type="predicted"/>
<accession>A0A0N7M9L2</accession>